<dbReference type="GO" id="GO:0003700">
    <property type="term" value="F:DNA-binding transcription factor activity"/>
    <property type="evidence" value="ECO:0007669"/>
    <property type="project" value="TreeGrafter"/>
</dbReference>
<evidence type="ECO:0000256" key="10">
    <source>
        <dbReference type="PROSITE-ProRule" id="PRU00042"/>
    </source>
</evidence>
<dbReference type="Gene3D" id="3.40.1800.20">
    <property type="match status" value="1"/>
</dbReference>
<keyword evidence="9" id="KW-0539">Nucleus</keyword>
<comment type="caution">
    <text evidence="14">The sequence shown here is derived from an EMBL/GenBank/DDBJ whole genome shotgun (WGS) entry which is preliminary data.</text>
</comment>
<evidence type="ECO:0000256" key="6">
    <source>
        <dbReference type="ARBA" id="ARBA00022833"/>
    </source>
</evidence>
<dbReference type="InterPro" id="IPR036236">
    <property type="entry name" value="Znf_C2H2_sf"/>
</dbReference>
<dbReference type="GO" id="GO:0000978">
    <property type="term" value="F:RNA polymerase II cis-regulatory region sequence-specific DNA binding"/>
    <property type="evidence" value="ECO:0007669"/>
    <property type="project" value="TreeGrafter"/>
</dbReference>
<name>A0AAD7YNS8_MYTSE</name>
<dbReference type="SUPFAM" id="SSF57667">
    <property type="entry name" value="beta-beta-alpha zinc fingers"/>
    <property type="match status" value="3"/>
</dbReference>
<evidence type="ECO:0000256" key="11">
    <source>
        <dbReference type="PROSITE-ProRule" id="PRU01263"/>
    </source>
</evidence>
<evidence type="ECO:0000256" key="7">
    <source>
        <dbReference type="ARBA" id="ARBA00023125"/>
    </source>
</evidence>
<keyword evidence="5 10" id="KW-0863">Zinc-finger</keyword>
<feature type="binding site" evidence="11">
    <location>
        <position position="56"/>
    </location>
    <ligand>
        <name>Zn(2+)</name>
        <dbReference type="ChEBI" id="CHEBI:29105"/>
    </ligand>
</feature>
<dbReference type="PANTHER" id="PTHR24390:SF227">
    <property type="entry name" value="KRUEPPEL HOMOLOG 1-RELATED"/>
    <property type="match status" value="1"/>
</dbReference>
<evidence type="ECO:0000256" key="1">
    <source>
        <dbReference type="ARBA" id="ARBA00004123"/>
    </source>
</evidence>
<feature type="binding site" evidence="11">
    <location>
        <position position="10"/>
    </location>
    <ligand>
        <name>Zn(2+)</name>
        <dbReference type="ChEBI" id="CHEBI:29105"/>
    </ligand>
</feature>
<keyword evidence="7" id="KW-0238">DNA-binding</keyword>
<dbReference type="PROSITE" id="PS51915">
    <property type="entry name" value="ZAD"/>
    <property type="match status" value="1"/>
</dbReference>
<keyword evidence="3 11" id="KW-0479">Metal-binding</keyword>
<comment type="similarity">
    <text evidence="2">Belongs to the krueppel C2H2-type zinc-finger protein family.</text>
</comment>
<evidence type="ECO:0000313" key="14">
    <source>
        <dbReference type="EMBL" id="KAJ8721257.1"/>
    </source>
</evidence>
<dbReference type="Proteomes" id="UP001231518">
    <property type="component" value="Chromosome 12"/>
</dbReference>
<reference evidence="14" key="1">
    <citation type="submission" date="2023-03" db="EMBL/GenBank/DDBJ databases">
        <title>Chromosome-level genomes of two armyworms, Mythimna separata and Mythimna loreyi, provide insights into the biosynthesis and reception of sex pheromones.</title>
        <authorList>
            <person name="Zhao H."/>
        </authorList>
    </citation>
    <scope>NUCLEOTIDE SEQUENCE</scope>
    <source>
        <strain evidence="14">BeijingLab</strain>
        <tissue evidence="14">Pupa</tissue>
    </source>
</reference>
<feature type="domain" description="C2H2-type" evidence="12">
    <location>
        <begin position="337"/>
        <end position="360"/>
    </location>
</feature>
<dbReference type="InterPro" id="IPR012934">
    <property type="entry name" value="Znf_AD"/>
</dbReference>
<dbReference type="SMART" id="SM00355">
    <property type="entry name" value="ZnF_C2H2"/>
    <property type="match status" value="8"/>
</dbReference>
<feature type="domain" description="C2H2-type" evidence="12">
    <location>
        <begin position="309"/>
        <end position="336"/>
    </location>
</feature>
<dbReference type="Pfam" id="PF13912">
    <property type="entry name" value="zf-C2H2_6"/>
    <property type="match status" value="1"/>
</dbReference>
<dbReference type="FunFam" id="3.30.160.60:FF:000188">
    <property type="entry name" value="Zinc finger protein 787"/>
    <property type="match status" value="1"/>
</dbReference>
<dbReference type="PROSITE" id="PS00028">
    <property type="entry name" value="ZINC_FINGER_C2H2_1"/>
    <property type="match status" value="6"/>
</dbReference>
<dbReference type="Pfam" id="PF13894">
    <property type="entry name" value="zf-C2H2_4"/>
    <property type="match status" value="1"/>
</dbReference>
<evidence type="ECO:0000313" key="15">
    <source>
        <dbReference type="Proteomes" id="UP001231518"/>
    </source>
</evidence>
<evidence type="ECO:0000256" key="8">
    <source>
        <dbReference type="ARBA" id="ARBA00023163"/>
    </source>
</evidence>
<organism evidence="14 15">
    <name type="scientific">Mythimna separata</name>
    <name type="common">Oriental armyworm</name>
    <name type="synonym">Pseudaletia separata</name>
    <dbReference type="NCBI Taxonomy" id="271217"/>
    <lineage>
        <taxon>Eukaryota</taxon>
        <taxon>Metazoa</taxon>
        <taxon>Ecdysozoa</taxon>
        <taxon>Arthropoda</taxon>
        <taxon>Hexapoda</taxon>
        <taxon>Insecta</taxon>
        <taxon>Pterygota</taxon>
        <taxon>Neoptera</taxon>
        <taxon>Endopterygota</taxon>
        <taxon>Lepidoptera</taxon>
        <taxon>Glossata</taxon>
        <taxon>Ditrysia</taxon>
        <taxon>Noctuoidea</taxon>
        <taxon>Noctuidae</taxon>
        <taxon>Noctuinae</taxon>
        <taxon>Hadenini</taxon>
        <taxon>Mythimna</taxon>
    </lineage>
</organism>
<evidence type="ECO:0000256" key="4">
    <source>
        <dbReference type="ARBA" id="ARBA00022737"/>
    </source>
</evidence>
<dbReference type="EMBL" id="JARGEI010000013">
    <property type="protein sequence ID" value="KAJ8721257.1"/>
    <property type="molecule type" value="Genomic_DNA"/>
</dbReference>
<evidence type="ECO:0000256" key="2">
    <source>
        <dbReference type="ARBA" id="ARBA00006991"/>
    </source>
</evidence>
<feature type="domain" description="ZAD" evidence="13">
    <location>
        <begin position="5"/>
        <end position="83"/>
    </location>
</feature>
<dbReference type="PANTHER" id="PTHR24390">
    <property type="entry name" value="ZINC FINGER PROTEIN"/>
    <property type="match status" value="1"/>
</dbReference>
<evidence type="ECO:0000259" key="12">
    <source>
        <dbReference type="PROSITE" id="PS50157"/>
    </source>
</evidence>
<feature type="binding site" evidence="11">
    <location>
        <position position="7"/>
    </location>
    <ligand>
        <name>Zn(2+)</name>
        <dbReference type="ChEBI" id="CHEBI:29105"/>
    </ligand>
</feature>
<dbReference type="GO" id="GO:0005634">
    <property type="term" value="C:nucleus"/>
    <property type="evidence" value="ECO:0007669"/>
    <property type="project" value="UniProtKB-SubCell"/>
</dbReference>
<feature type="binding site" evidence="11">
    <location>
        <position position="59"/>
    </location>
    <ligand>
        <name>Zn(2+)</name>
        <dbReference type="ChEBI" id="CHEBI:29105"/>
    </ligand>
</feature>
<evidence type="ECO:0000256" key="9">
    <source>
        <dbReference type="ARBA" id="ARBA00023242"/>
    </source>
</evidence>
<evidence type="ECO:0000256" key="5">
    <source>
        <dbReference type="ARBA" id="ARBA00022771"/>
    </source>
</evidence>
<feature type="domain" description="C2H2-type" evidence="12">
    <location>
        <begin position="280"/>
        <end position="308"/>
    </location>
</feature>
<dbReference type="Gene3D" id="3.30.160.60">
    <property type="entry name" value="Classic Zinc Finger"/>
    <property type="match status" value="4"/>
</dbReference>
<feature type="domain" description="C2H2-type" evidence="12">
    <location>
        <begin position="161"/>
        <end position="183"/>
    </location>
</feature>
<evidence type="ECO:0000256" key="3">
    <source>
        <dbReference type="ARBA" id="ARBA00022723"/>
    </source>
</evidence>
<dbReference type="PROSITE" id="PS50157">
    <property type="entry name" value="ZINC_FINGER_C2H2_2"/>
    <property type="match status" value="5"/>
</dbReference>
<dbReference type="GO" id="GO:0008270">
    <property type="term" value="F:zinc ion binding"/>
    <property type="evidence" value="ECO:0007669"/>
    <property type="project" value="UniProtKB-UniRule"/>
</dbReference>
<evidence type="ECO:0000259" key="13">
    <source>
        <dbReference type="PROSITE" id="PS51915"/>
    </source>
</evidence>
<protein>
    <submittedName>
        <fullName evidence="14">Uncharacterized protein</fullName>
    </submittedName>
</protein>
<feature type="domain" description="C2H2-type" evidence="12">
    <location>
        <begin position="251"/>
        <end position="279"/>
    </location>
</feature>
<dbReference type="SMART" id="SM00868">
    <property type="entry name" value="zf-AD"/>
    <property type="match status" value="1"/>
</dbReference>
<comment type="subcellular location">
    <subcellularLocation>
        <location evidence="1">Nucleus</location>
    </subcellularLocation>
</comment>
<keyword evidence="4" id="KW-0677">Repeat</keyword>
<accession>A0AAD7YNS8</accession>
<gene>
    <name evidence="14" type="ORF">PYW07_002032</name>
</gene>
<dbReference type="Pfam" id="PF07776">
    <property type="entry name" value="zf-AD"/>
    <property type="match status" value="1"/>
</dbReference>
<dbReference type="AlphaFoldDB" id="A0AAD7YNS8"/>
<keyword evidence="8" id="KW-0804">Transcription</keyword>
<keyword evidence="15" id="KW-1185">Reference proteome</keyword>
<dbReference type="InterPro" id="IPR013087">
    <property type="entry name" value="Znf_C2H2_type"/>
</dbReference>
<proteinExistence type="inferred from homology"/>
<dbReference type="GO" id="GO:0006357">
    <property type="term" value="P:regulation of transcription by RNA polymerase II"/>
    <property type="evidence" value="ECO:0007669"/>
    <property type="project" value="TreeGrafter"/>
</dbReference>
<sequence length="369" mass="43190">MDYKNCCRTCLGSEKEMRHIHSCVRIAGEEVHLSDILQNFYNYKVAPDPMFPENICINCVHQLTITYSFKVLVESSSKTLMDNLSLLDSTSDNYDCNYESEDQKPDCHIKMKKRKIKEIEHNMDDEIRLLFCVECKAEFHSVKLLNEHCVNNHPTKSDIGRDCDYCNEKFEDFRSLVLHRKLHLKPYLCENCWEGFYNQDELNTHCCQPNVGNKEKNKSERVLRQCDQCGKSYPPGYIRIHMLTHGNNRPYSCKFCPKKFKVPGGLHSHVLWNHKRTRNHKCEVCNATFISSSSRSSHIRKNHLKEKKYGCDSCGKRFFSKSELQRHSLTHTGVKNFHCHLCDKSYQTRYGLNVHLKSHSPVNMNVLNI</sequence>
<dbReference type="SUPFAM" id="SSF57716">
    <property type="entry name" value="Glucocorticoid receptor-like (DNA-binding domain)"/>
    <property type="match status" value="1"/>
</dbReference>
<keyword evidence="6 11" id="KW-0862">Zinc</keyword>